<proteinExistence type="predicted"/>
<evidence type="ECO:0000313" key="1">
    <source>
        <dbReference type="EMBL" id="MBA4665608.1"/>
    </source>
</evidence>
<sequence>MFHITGIKLRFLHPNGPTILSMIVTRNIAAWSITRGFTTIIIAMMHLTVNNWLISNFITGTRLRILHLKSPMASIFQRSRHFVSNRCYLRIYHLTPRNVGLLLMSCMETSRNRIRK</sequence>
<dbReference type="EMBL" id="GISG01227788">
    <property type="protein sequence ID" value="MBA4665608.1"/>
    <property type="molecule type" value="Transcribed_RNA"/>
</dbReference>
<name>A0A7C9EM69_OPUST</name>
<protein>
    <submittedName>
        <fullName evidence="1">Uncharacterized protein</fullName>
    </submittedName>
</protein>
<dbReference type="EMBL" id="GISG01227789">
    <property type="protein sequence ID" value="MBA4665609.1"/>
    <property type="molecule type" value="Transcribed_RNA"/>
</dbReference>
<dbReference type="AlphaFoldDB" id="A0A7C9EM69"/>
<organism evidence="1">
    <name type="scientific">Opuntia streptacantha</name>
    <name type="common">Prickly pear cactus</name>
    <name type="synonym">Opuntia cardona</name>
    <dbReference type="NCBI Taxonomy" id="393608"/>
    <lineage>
        <taxon>Eukaryota</taxon>
        <taxon>Viridiplantae</taxon>
        <taxon>Streptophyta</taxon>
        <taxon>Embryophyta</taxon>
        <taxon>Tracheophyta</taxon>
        <taxon>Spermatophyta</taxon>
        <taxon>Magnoliopsida</taxon>
        <taxon>eudicotyledons</taxon>
        <taxon>Gunneridae</taxon>
        <taxon>Pentapetalae</taxon>
        <taxon>Caryophyllales</taxon>
        <taxon>Cactineae</taxon>
        <taxon>Cactaceae</taxon>
        <taxon>Opuntioideae</taxon>
        <taxon>Opuntia</taxon>
    </lineage>
</organism>
<accession>A0A7C9EM69</accession>
<reference evidence="1" key="1">
    <citation type="journal article" date="2013" name="J. Plant Res.">
        <title>Effect of fungi and light on seed germination of three Opuntia species from semiarid lands of central Mexico.</title>
        <authorList>
            <person name="Delgado-Sanchez P."/>
            <person name="Jimenez-Bremont J.F."/>
            <person name="Guerrero-Gonzalez Mde L."/>
            <person name="Flores J."/>
        </authorList>
    </citation>
    <scope>NUCLEOTIDE SEQUENCE</scope>
    <source>
        <tissue evidence="1">Cladode</tissue>
    </source>
</reference>
<reference evidence="1" key="2">
    <citation type="submission" date="2020-07" db="EMBL/GenBank/DDBJ databases">
        <authorList>
            <person name="Vera ALvarez R."/>
            <person name="Arias-Moreno D.M."/>
            <person name="Jimenez-Jacinto V."/>
            <person name="Jimenez-Bremont J.F."/>
            <person name="Swaminathan K."/>
            <person name="Moose S.P."/>
            <person name="Guerrero-Gonzalez M.L."/>
            <person name="Marino-Ramirez L."/>
            <person name="Landsman D."/>
            <person name="Rodriguez-Kessler M."/>
            <person name="Delgado-Sanchez P."/>
        </authorList>
    </citation>
    <scope>NUCLEOTIDE SEQUENCE</scope>
    <source>
        <tissue evidence="1">Cladode</tissue>
    </source>
</reference>